<name>X0UBD4_9ZZZZ</name>
<feature type="compositionally biased region" description="Basic and acidic residues" evidence="1">
    <location>
        <begin position="185"/>
        <end position="194"/>
    </location>
</feature>
<feature type="compositionally biased region" description="Low complexity" evidence="1">
    <location>
        <begin position="148"/>
        <end position="171"/>
    </location>
</feature>
<dbReference type="EMBL" id="BARS01029315">
    <property type="protein sequence ID" value="GAG03109.1"/>
    <property type="molecule type" value="Genomic_DNA"/>
</dbReference>
<sequence length="194" mass="21398">PGRKLQRAMFSPSYADLPPLRKRLEQLLAPEGRIVELNERRNFVVVEGGPGQIDTVQKFLTQMNVRAAEKEGAILPPDMLQVAREEAPEEPAEEPATVSDGERWDPTAAFTTYKSRPPSPSGTIGAQVSHTARGRAGRIVSPTRRRPTPSVRTPSARQRTRTTTPATSTRTGARRGTDRVSTSRGSRETLYRGR</sequence>
<gene>
    <name evidence="2" type="ORF">S01H1_45832</name>
</gene>
<feature type="non-terminal residue" evidence="2">
    <location>
        <position position="1"/>
    </location>
</feature>
<organism evidence="2">
    <name type="scientific">marine sediment metagenome</name>
    <dbReference type="NCBI Taxonomy" id="412755"/>
    <lineage>
        <taxon>unclassified sequences</taxon>
        <taxon>metagenomes</taxon>
        <taxon>ecological metagenomes</taxon>
    </lineage>
</organism>
<reference evidence="2" key="1">
    <citation type="journal article" date="2014" name="Front. Microbiol.">
        <title>High frequency of phylogenetically diverse reductive dehalogenase-homologous genes in deep subseafloor sedimentary metagenomes.</title>
        <authorList>
            <person name="Kawai M."/>
            <person name="Futagami T."/>
            <person name="Toyoda A."/>
            <person name="Takaki Y."/>
            <person name="Nishi S."/>
            <person name="Hori S."/>
            <person name="Arai W."/>
            <person name="Tsubouchi T."/>
            <person name="Morono Y."/>
            <person name="Uchiyama I."/>
            <person name="Ito T."/>
            <person name="Fujiyama A."/>
            <person name="Inagaki F."/>
            <person name="Takami H."/>
        </authorList>
    </citation>
    <scope>NUCLEOTIDE SEQUENCE</scope>
    <source>
        <strain evidence="2">Expedition CK06-06</strain>
    </source>
</reference>
<accession>X0UBD4</accession>
<evidence type="ECO:0000256" key="1">
    <source>
        <dbReference type="SAM" id="MobiDB-lite"/>
    </source>
</evidence>
<comment type="caution">
    <text evidence="2">The sequence shown here is derived from an EMBL/GenBank/DDBJ whole genome shotgun (WGS) entry which is preliminary data.</text>
</comment>
<dbReference type="AlphaFoldDB" id="X0UBD4"/>
<protein>
    <submittedName>
        <fullName evidence="2">Uncharacterized protein</fullName>
    </submittedName>
</protein>
<evidence type="ECO:0000313" key="2">
    <source>
        <dbReference type="EMBL" id="GAG03109.1"/>
    </source>
</evidence>
<feature type="region of interest" description="Disordered" evidence="1">
    <location>
        <begin position="84"/>
        <end position="194"/>
    </location>
</feature>
<proteinExistence type="predicted"/>
<feature type="compositionally biased region" description="Polar residues" evidence="1">
    <location>
        <begin position="121"/>
        <end position="130"/>
    </location>
</feature>